<dbReference type="GO" id="GO:0020037">
    <property type="term" value="F:heme binding"/>
    <property type="evidence" value="ECO:0007669"/>
    <property type="project" value="TreeGrafter"/>
</dbReference>
<proteinExistence type="inferred from homology"/>
<keyword evidence="10" id="KW-0408">Iron</keyword>
<keyword evidence="7" id="KW-0479">Metal-binding</keyword>
<feature type="transmembrane region" description="Helical" evidence="13">
    <location>
        <begin position="12"/>
        <end position="31"/>
    </location>
</feature>
<accession>A0A1I1E871</accession>
<evidence type="ECO:0000256" key="4">
    <source>
        <dbReference type="ARBA" id="ARBA00022475"/>
    </source>
</evidence>
<dbReference type="RefSeq" id="WP_091979140.1">
    <property type="nucleotide sequence ID" value="NZ_FOLO01000001.1"/>
</dbReference>
<dbReference type="GO" id="GO:0046872">
    <property type="term" value="F:metal ion binding"/>
    <property type="evidence" value="ECO:0007669"/>
    <property type="project" value="UniProtKB-KW"/>
</dbReference>
<keyword evidence="11 13" id="KW-0472">Membrane</keyword>
<dbReference type="Pfam" id="PF01292">
    <property type="entry name" value="Ni_hydr_CYTB"/>
    <property type="match status" value="1"/>
</dbReference>
<dbReference type="InterPro" id="IPR016174">
    <property type="entry name" value="Di-haem_cyt_TM"/>
</dbReference>
<comment type="subcellular location">
    <subcellularLocation>
        <location evidence="2">Cell membrane</location>
        <topology evidence="2">Multi-pass membrane protein</topology>
    </subcellularLocation>
</comment>
<dbReference type="STRING" id="1123010.SAMN02745724_00270"/>
<name>A0A1I1E871_9GAMM</name>
<keyword evidence="3" id="KW-0813">Transport</keyword>
<evidence type="ECO:0000256" key="2">
    <source>
        <dbReference type="ARBA" id="ARBA00004651"/>
    </source>
</evidence>
<feature type="transmembrane region" description="Helical" evidence="13">
    <location>
        <begin position="37"/>
        <end position="63"/>
    </location>
</feature>
<keyword evidence="6 13" id="KW-0812">Transmembrane</keyword>
<keyword evidence="16" id="KW-1185">Reference proteome</keyword>
<evidence type="ECO:0000313" key="15">
    <source>
        <dbReference type="EMBL" id="SFB83311.1"/>
    </source>
</evidence>
<comment type="cofactor">
    <cofactor evidence="1">
        <name>heme b</name>
        <dbReference type="ChEBI" id="CHEBI:60344"/>
    </cofactor>
</comment>
<dbReference type="PANTHER" id="PTHR30529">
    <property type="entry name" value="CYTOCHROME B561"/>
    <property type="match status" value="1"/>
</dbReference>
<keyword evidence="9 13" id="KW-1133">Transmembrane helix</keyword>
<dbReference type="EMBL" id="FOLO01000001">
    <property type="protein sequence ID" value="SFB83311.1"/>
    <property type="molecule type" value="Genomic_DNA"/>
</dbReference>
<keyword evidence="5" id="KW-0349">Heme</keyword>
<keyword evidence="8" id="KW-0249">Electron transport</keyword>
<dbReference type="GO" id="GO:0022904">
    <property type="term" value="P:respiratory electron transport chain"/>
    <property type="evidence" value="ECO:0007669"/>
    <property type="project" value="InterPro"/>
</dbReference>
<evidence type="ECO:0000256" key="13">
    <source>
        <dbReference type="SAM" id="Phobius"/>
    </source>
</evidence>
<keyword evidence="4" id="KW-1003">Cell membrane</keyword>
<dbReference type="GO" id="GO:0005886">
    <property type="term" value="C:plasma membrane"/>
    <property type="evidence" value="ECO:0007669"/>
    <property type="project" value="UniProtKB-SubCell"/>
</dbReference>
<organism evidence="15 16">
    <name type="scientific">Pseudoalteromonas denitrificans DSM 6059</name>
    <dbReference type="NCBI Taxonomy" id="1123010"/>
    <lineage>
        <taxon>Bacteria</taxon>
        <taxon>Pseudomonadati</taxon>
        <taxon>Pseudomonadota</taxon>
        <taxon>Gammaproteobacteria</taxon>
        <taxon>Alteromonadales</taxon>
        <taxon>Pseudoalteromonadaceae</taxon>
        <taxon>Pseudoalteromonas</taxon>
    </lineage>
</organism>
<evidence type="ECO:0000256" key="12">
    <source>
        <dbReference type="ARBA" id="ARBA00037975"/>
    </source>
</evidence>
<dbReference type="InterPro" id="IPR011577">
    <property type="entry name" value="Cyt_b561_bac/Ni-Hgenase"/>
</dbReference>
<dbReference type="SUPFAM" id="SSF81342">
    <property type="entry name" value="Transmembrane di-heme cytochromes"/>
    <property type="match status" value="1"/>
</dbReference>
<dbReference type="OrthoDB" id="9793784at2"/>
<dbReference type="InterPro" id="IPR052168">
    <property type="entry name" value="Cytochrome_b561_oxidase"/>
</dbReference>
<sequence>MRSQSYDLFARILHLSMAVIIIYTLIAGFISHLVNPIIFNTLSVLNMSLATVAVPIFCFRYIWSFFRVTPELPLSIPKWQKQSAKLIHSLLYLIIFGVFISGYLMLKVPFQFFWLVTINNPISDIVINTFFFKLHIMLCIFLSFMVSIHILAALKHKFYNQNNVLELMFPVKK</sequence>
<reference evidence="15 16" key="1">
    <citation type="submission" date="2016-10" db="EMBL/GenBank/DDBJ databases">
        <authorList>
            <person name="de Groot N.N."/>
        </authorList>
    </citation>
    <scope>NUCLEOTIDE SEQUENCE [LARGE SCALE GENOMIC DNA]</scope>
    <source>
        <strain evidence="15 16">DSM 6059</strain>
    </source>
</reference>
<evidence type="ECO:0000256" key="11">
    <source>
        <dbReference type="ARBA" id="ARBA00023136"/>
    </source>
</evidence>
<gene>
    <name evidence="15" type="ORF">SAMN02745724_00270</name>
</gene>
<feature type="domain" description="Cytochrome b561 bacterial/Ni-hydrogenase" evidence="14">
    <location>
        <begin position="6"/>
        <end position="170"/>
    </location>
</feature>
<feature type="transmembrane region" description="Helical" evidence="13">
    <location>
        <begin position="84"/>
        <end position="105"/>
    </location>
</feature>
<evidence type="ECO:0000256" key="1">
    <source>
        <dbReference type="ARBA" id="ARBA00001970"/>
    </source>
</evidence>
<protein>
    <submittedName>
        <fullName evidence="15">Cytochrome b561</fullName>
    </submittedName>
</protein>
<dbReference type="PANTHER" id="PTHR30529:SF1">
    <property type="entry name" value="CYTOCHROME B561 HOMOLOG 2"/>
    <property type="match status" value="1"/>
</dbReference>
<dbReference type="Proteomes" id="UP000198862">
    <property type="component" value="Unassembled WGS sequence"/>
</dbReference>
<evidence type="ECO:0000256" key="9">
    <source>
        <dbReference type="ARBA" id="ARBA00022989"/>
    </source>
</evidence>
<evidence type="ECO:0000256" key="7">
    <source>
        <dbReference type="ARBA" id="ARBA00022723"/>
    </source>
</evidence>
<feature type="transmembrane region" description="Helical" evidence="13">
    <location>
        <begin position="125"/>
        <end position="152"/>
    </location>
</feature>
<evidence type="ECO:0000256" key="5">
    <source>
        <dbReference type="ARBA" id="ARBA00022617"/>
    </source>
</evidence>
<evidence type="ECO:0000256" key="8">
    <source>
        <dbReference type="ARBA" id="ARBA00022982"/>
    </source>
</evidence>
<dbReference type="AlphaFoldDB" id="A0A1I1E871"/>
<dbReference type="GO" id="GO:0009055">
    <property type="term" value="F:electron transfer activity"/>
    <property type="evidence" value="ECO:0007669"/>
    <property type="project" value="InterPro"/>
</dbReference>
<comment type="similarity">
    <text evidence="12">Belongs to the cytochrome b561 family.</text>
</comment>
<evidence type="ECO:0000313" key="16">
    <source>
        <dbReference type="Proteomes" id="UP000198862"/>
    </source>
</evidence>
<evidence type="ECO:0000259" key="14">
    <source>
        <dbReference type="Pfam" id="PF01292"/>
    </source>
</evidence>
<evidence type="ECO:0000256" key="10">
    <source>
        <dbReference type="ARBA" id="ARBA00023004"/>
    </source>
</evidence>
<evidence type="ECO:0000256" key="6">
    <source>
        <dbReference type="ARBA" id="ARBA00022692"/>
    </source>
</evidence>
<evidence type="ECO:0000256" key="3">
    <source>
        <dbReference type="ARBA" id="ARBA00022448"/>
    </source>
</evidence>